<feature type="region of interest" description="Disordered" evidence="1">
    <location>
        <begin position="41"/>
        <end position="60"/>
    </location>
</feature>
<dbReference type="AlphaFoldDB" id="A0AAV6UJA9"/>
<sequence length="104" mass="12159">MISSRHRLGHLKIPCVTKVPYHLMSTCISLHQERFRREFKTQCHRQRPQRPTFDSDTVLFSMPASTQRQRIADIVLGKLERHLTEEESQSVSNRRPTTTSSDVI</sequence>
<organism evidence="2 3">
    <name type="scientific">Oedothorax gibbosus</name>
    <dbReference type="NCBI Taxonomy" id="931172"/>
    <lineage>
        <taxon>Eukaryota</taxon>
        <taxon>Metazoa</taxon>
        <taxon>Ecdysozoa</taxon>
        <taxon>Arthropoda</taxon>
        <taxon>Chelicerata</taxon>
        <taxon>Arachnida</taxon>
        <taxon>Araneae</taxon>
        <taxon>Araneomorphae</taxon>
        <taxon>Entelegynae</taxon>
        <taxon>Araneoidea</taxon>
        <taxon>Linyphiidae</taxon>
        <taxon>Erigoninae</taxon>
        <taxon>Oedothorax</taxon>
    </lineage>
</organism>
<evidence type="ECO:0000256" key="1">
    <source>
        <dbReference type="SAM" id="MobiDB-lite"/>
    </source>
</evidence>
<feature type="region of interest" description="Disordered" evidence="1">
    <location>
        <begin position="83"/>
        <end position="104"/>
    </location>
</feature>
<protein>
    <submittedName>
        <fullName evidence="2">Uncharacterized protein</fullName>
    </submittedName>
</protein>
<feature type="compositionally biased region" description="Polar residues" evidence="1">
    <location>
        <begin position="89"/>
        <end position="104"/>
    </location>
</feature>
<evidence type="ECO:0000313" key="2">
    <source>
        <dbReference type="EMBL" id="KAG8183778.1"/>
    </source>
</evidence>
<dbReference type="EMBL" id="JAFNEN010000405">
    <property type="protein sequence ID" value="KAG8183778.1"/>
    <property type="molecule type" value="Genomic_DNA"/>
</dbReference>
<comment type="caution">
    <text evidence="2">The sequence shown here is derived from an EMBL/GenBank/DDBJ whole genome shotgun (WGS) entry which is preliminary data.</text>
</comment>
<reference evidence="2 3" key="1">
    <citation type="journal article" date="2022" name="Nat. Ecol. Evol.">
        <title>A masculinizing supergene underlies an exaggerated male reproductive morph in a spider.</title>
        <authorList>
            <person name="Hendrickx F."/>
            <person name="De Corte Z."/>
            <person name="Sonet G."/>
            <person name="Van Belleghem S.M."/>
            <person name="Kostlbacher S."/>
            <person name="Vangestel C."/>
        </authorList>
    </citation>
    <scope>NUCLEOTIDE SEQUENCE [LARGE SCALE GENOMIC DNA]</scope>
    <source>
        <strain evidence="2">W744_W776</strain>
    </source>
</reference>
<accession>A0AAV6UJA9</accession>
<proteinExistence type="predicted"/>
<evidence type="ECO:0000313" key="3">
    <source>
        <dbReference type="Proteomes" id="UP000827092"/>
    </source>
</evidence>
<gene>
    <name evidence="2" type="ORF">JTE90_001674</name>
</gene>
<name>A0AAV6UJA9_9ARAC</name>
<keyword evidence="3" id="KW-1185">Reference proteome</keyword>
<dbReference type="Proteomes" id="UP000827092">
    <property type="component" value="Unassembled WGS sequence"/>
</dbReference>